<accession>A0ABT2LTR9</accession>
<dbReference type="SUPFAM" id="SSF52283">
    <property type="entry name" value="Formate/glycerate dehydrogenase catalytic domain-like"/>
    <property type="match status" value="1"/>
</dbReference>
<dbReference type="InterPro" id="IPR029753">
    <property type="entry name" value="D-isomer_DH_CS"/>
</dbReference>
<comment type="caution">
    <text evidence="4">The sequence shown here is derived from an EMBL/GenBank/DDBJ whole genome shotgun (WGS) entry which is preliminary data.</text>
</comment>
<dbReference type="PANTHER" id="PTHR10996:SF178">
    <property type="entry name" value="2-HYDROXYACID DEHYDROGENASE YGL185C-RELATED"/>
    <property type="match status" value="1"/>
</dbReference>
<evidence type="ECO:0000256" key="2">
    <source>
        <dbReference type="ARBA" id="ARBA00023027"/>
    </source>
</evidence>
<reference evidence="4 5" key="1">
    <citation type="submission" date="2022-09" db="EMBL/GenBank/DDBJ databases">
        <title>Chelativorans salina sp. nov., a novel slightly halophilic bacterium isolated from a saline lake sediment enrichment.</title>
        <authorList>
            <person name="Gao L."/>
            <person name="Fang B.-Z."/>
            <person name="Li W.-J."/>
        </authorList>
    </citation>
    <scope>NUCLEOTIDE SEQUENCE [LARGE SCALE GENOMIC DNA]</scope>
    <source>
        <strain evidence="4 5">EGI FJ00035</strain>
    </source>
</reference>
<dbReference type="SUPFAM" id="SSF51735">
    <property type="entry name" value="NAD(P)-binding Rossmann-fold domains"/>
    <property type="match status" value="1"/>
</dbReference>
<gene>
    <name evidence="4" type="ORF">N5A92_23230</name>
</gene>
<protein>
    <submittedName>
        <fullName evidence="4">2-hydroxyacid dehydrogenase</fullName>
    </submittedName>
</protein>
<keyword evidence="5" id="KW-1185">Reference proteome</keyword>
<organism evidence="4 5">
    <name type="scientific">Chelativorans salis</name>
    <dbReference type="NCBI Taxonomy" id="2978478"/>
    <lineage>
        <taxon>Bacteria</taxon>
        <taxon>Pseudomonadati</taxon>
        <taxon>Pseudomonadota</taxon>
        <taxon>Alphaproteobacteria</taxon>
        <taxon>Hyphomicrobiales</taxon>
        <taxon>Phyllobacteriaceae</taxon>
        <taxon>Chelativorans</taxon>
    </lineage>
</organism>
<evidence type="ECO:0000259" key="3">
    <source>
        <dbReference type="Pfam" id="PF02826"/>
    </source>
</evidence>
<dbReference type="CDD" id="cd12165">
    <property type="entry name" value="2-Hacid_dh_6"/>
    <property type="match status" value="1"/>
</dbReference>
<evidence type="ECO:0000313" key="5">
    <source>
        <dbReference type="Proteomes" id="UP001320831"/>
    </source>
</evidence>
<keyword evidence="1" id="KW-0560">Oxidoreductase</keyword>
<dbReference type="PANTHER" id="PTHR10996">
    <property type="entry name" value="2-HYDROXYACID DEHYDROGENASE-RELATED"/>
    <property type="match status" value="1"/>
</dbReference>
<dbReference type="InterPro" id="IPR036291">
    <property type="entry name" value="NAD(P)-bd_dom_sf"/>
</dbReference>
<proteinExistence type="predicted"/>
<dbReference type="Pfam" id="PF02826">
    <property type="entry name" value="2-Hacid_dh_C"/>
    <property type="match status" value="1"/>
</dbReference>
<dbReference type="InterPro" id="IPR006140">
    <property type="entry name" value="D-isomer_DH_NAD-bd"/>
</dbReference>
<dbReference type="RefSeq" id="WP_260906680.1">
    <property type="nucleotide sequence ID" value="NZ_JAOCZP010000010.1"/>
</dbReference>
<sequence>MKIVFHGANALTFRDGLESLLDQAHEVAEVPDDLATETARATYAAADVIVGVQLTAAMPVSHSLRLYQVPAAGYDRIDPAALPAGAALCNCFGHENAIAEYVMAALLARHVPLADADRRLRMGDWKYWAGGPTGLRTDLGETGIGILGYGHIGKTLALRAKAFGMKVTVANRSPVLVSDIVDKAYALKDLPAFMGSADAIVNTLPLTDETRGLIGEADLAAMRPDAVILNVGRGAVIDEAALYNALKAGRIGGAIIDTWFVYPNANKPGPLPANLPFHELNNLVMTPHMSGWTYGTISRRRETIADNINKLASGIDLGNRIL</sequence>
<dbReference type="InterPro" id="IPR050223">
    <property type="entry name" value="D-isomer_2-hydroxyacid_DH"/>
</dbReference>
<evidence type="ECO:0000256" key="1">
    <source>
        <dbReference type="ARBA" id="ARBA00023002"/>
    </source>
</evidence>
<evidence type="ECO:0000313" key="4">
    <source>
        <dbReference type="EMBL" id="MCT7377935.1"/>
    </source>
</evidence>
<dbReference type="PROSITE" id="PS00671">
    <property type="entry name" value="D_2_HYDROXYACID_DH_3"/>
    <property type="match status" value="1"/>
</dbReference>
<dbReference type="Proteomes" id="UP001320831">
    <property type="component" value="Unassembled WGS sequence"/>
</dbReference>
<name>A0ABT2LTR9_9HYPH</name>
<dbReference type="EMBL" id="JAOCZP010000010">
    <property type="protein sequence ID" value="MCT7377935.1"/>
    <property type="molecule type" value="Genomic_DNA"/>
</dbReference>
<keyword evidence="2" id="KW-0520">NAD</keyword>
<dbReference type="Gene3D" id="3.40.50.720">
    <property type="entry name" value="NAD(P)-binding Rossmann-like Domain"/>
    <property type="match status" value="2"/>
</dbReference>
<feature type="domain" description="D-isomer specific 2-hydroxyacid dehydrogenase NAD-binding" evidence="3">
    <location>
        <begin position="104"/>
        <end position="290"/>
    </location>
</feature>